<dbReference type="Proteomes" id="UP000515220">
    <property type="component" value="Chromosome"/>
</dbReference>
<dbReference type="AlphaFoldDB" id="A0A6S6PGD2"/>
<sequence>MSYYHLLRADGNPITIEDYGNKHGKTVICHDLFYNEDYRNITQEEYKNLQTIIECMRDGNKIPNKFIRGGYGRARNDSNNRILTNSGVNHLHLNHSGDDSLLYYLEYENYYVLLCVGTHDQYMTDDPEGKHLLDLYKEEVETAVRLTNWQQKGDINKIHDVVFMKRLLKIIMESEATIEGRPIQRAEDLNSLMDYKPKKEIPYAVR</sequence>
<reference evidence="1 2" key="1">
    <citation type="submission" date="2020-07" db="EMBL/GenBank/DDBJ databases">
        <title>Complete Genome Sequence of an acetic acid bacterium, Acetobacter aceti JCM20276.</title>
        <authorList>
            <person name="Hirose Y."/>
            <person name="Mihara H."/>
        </authorList>
    </citation>
    <scope>NUCLEOTIDE SEQUENCE [LARGE SCALE GENOMIC DNA]</scope>
    <source>
        <strain evidence="1 2">JCM20276</strain>
    </source>
</reference>
<evidence type="ECO:0000313" key="2">
    <source>
        <dbReference type="Proteomes" id="UP000515220"/>
    </source>
</evidence>
<dbReference type="RefSeq" id="WP_145995988.1">
    <property type="nucleotide sequence ID" value="NZ_AP023326.1"/>
</dbReference>
<gene>
    <name evidence="1" type="ORF">AAJCM20276_06300</name>
</gene>
<protein>
    <submittedName>
        <fullName evidence="1">Uncharacterized protein</fullName>
    </submittedName>
</protein>
<accession>A0A6S6PGD2</accession>
<organism evidence="1 2">
    <name type="scientific">Acetobacter aceti</name>
    <dbReference type="NCBI Taxonomy" id="435"/>
    <lineage>
        <taxon>Bacteria</taxon>
        <taxon>Pseudomonadati</taxon>
        <taxon>Pseudomonadota</taxon>
        <taxon>Alphaproteobacteria</taxon>
        <taxon>Acetobacterales</taxon>
        <taxon>Acetobacteraceae</taxon>
        <taxon>Acetobacter</taxon>
        <taxon>Acetobacter subgen. Acetobacter</taxon>
    </lineage>
</organism>
<name>A0A6S6PGD2_ACEAC</name>
<evidence type="ECO:0000313" key="1">
    <source>
        <dbReference type="EMBL" id="BCI66006.1"/>
    </source>
</evidence>
<proteinExistence type="predicted"/>
<dbReference type="EMBL" id="AP023326">
    <property type="protein sequence ID" value="BCI66006.1"/>
    <property type="molecule type" value="Genomic_DNA"/>
</dbReference>